<protein>
    <submittedName>
        <fullName evidence="1">Uncharacterized protein</fullName>
    </submittedName>
</protein>
<dbReference type="Proteomes" id="UP001064048">
    <property type="component" value="Chromosome Z"/>
</dbReference>
<accession>A0ACC0K1A1</accession>
<gene>
    <name evidence="1" type="ORF">MSG28_000489</name>
</gene>
<reference evidence="1 2" key="1">
    <citation type="journal article" date="2022" name="Genome Biol. Evol.">
        <title>The Spruce Budworm Genome: Reconstructing the Evolutionary History of Antifreeze Proteins.</title>
        <authorList>
            <person name="Beliveau C."/>
            <person name="Gagne P."/>
            <person name="Picq S."/>
            <person name="Vernygora O."/>
            <person name="Keeling C.I."/>
            <person name="Pinkney K."/>
            <person name="Doucet D."/>
            <person name="Wen F."/>
            <person name="Johnston J.S."/>
            <person name="Maaroufi H."/>
            <person name="Boyle B."/>
            <person name="Laroche J."/>
            <person name="Dewar K."/>
            <person name="Juretic N."/>
            <person name="Blackburn G."/>
            <person name="Nisole A."/>
            <person name="Brunet B."/>
            <person name="Brandao M."/>
            <person name="Lumley L."/>
            <person name="Duan J."/>
            <person name="Quan G."/>
            <person name="Lucarotti C.J."/>
            <person name="Roe A.D."/>
            <person name="Sperling F.A.H."/>
            <person name="Levesque R.C."/>
            <person name="Cusson M."/>
        </authorList>
    </citation>
    <scope>NUCLEOTIDE SEQUENCE [LARGE SCALE GENOMIC DNA]</scope>
    <source>
        <strain evidence="1">Glfc:IPQL:Cfum</strain>
    </source>
</reference>
<evidence type="ECO:0000313" key="1">
    <source>
        <dbReference type="EMBL" id="KAI8430066.1"/>
    </source>
</evidence>
<proteinExistence type="predicted"/>
<evidence type="ECO:0000313" key="2">
    <source>
        <dbReference type="Proteomes" id="UP001064048"/>
    </source>
</evidence>
<comment type="caution">
    <text evidence="1">The sequence shown here is derived from an EMBL/GenBank/DDBJ whole genome shotgun (WGS) entry which is preliminary data.</text>
</comment>
<keyword evidence="2" id="KW-1185">Reference proteome</keyword>
<sequence length="329" mass="36614">MSADAASLPCPICLQSGIFVSVQSLRDRLIYVSTNKILCPVCQEEVSGLDKLTIHLFSHVKLLTTKECDNKNGFMEAACKPKPETQVVAGPHKKSRGQTAKNKSSTSTASVPVKFVKIYPKLPVMPLNAAPVLETSREHADSAVQVSASIKTEAALLPINTTCEICGLQFVDSNILQMHRCLIHNIDDNSNQNVTKYQCHLCPKNFKMRGSLMVHLRVAHYGFQQDNSNSRSGDSEVGPEEKDLPAGDKLKTLEKNDNKQWQCDVCRKCFTTKYFLKKHKRLHTVVPQAPALPQRREAPLLRTLRPRVQGAVHAAQPPAHSHRRKTLLL</sequence>
<name>A0ACC0K1A1_CHOFU</name>
<organism evidence="1 2">
    <name type="scientific">Choristoneura fumiferana</name>
    <name type="common">Spruce budworm moth</name>
    <name type="synonym">Archips fumiferana</name>
    <dbReference type="NCBI Taxonomy" id="7141"/>
    <lineage>
        <taxon>Eukaryota</taxon>
        <taxon>Metazoa</taxon>
        <taxon>Ecdysozoa</taxon>
        <taxon>Arthropoda</taxon>
        <taxon>Hexapoda</taxon>
        <taxon>Insecta</taxon>
        <taxon>Pterygota</taxon>
        <taxon>Neoptera</taxon>
        <taxon>Endopterygota</taxon>
        <taxon>Lepidoptera</taxon>
        <taxon>Glossata</taxon>
        <taxon>Ditrysia</taxon>
        <taxon>Tortricoidea</taxon>
        <taxon>Tortricidae</taxon>
        <taxon>Tortricinae</taxon>
        <taxon>Choristoneura</taxon>
    </lineage>
</organism>
<dbReference type="EMBL" id="CM046131">
    <property type="protein sequence ID" value="KAI8430066.1"/>
    <property type="molecule type" value="Genomic_DNA"/>
</dbReference>